<dbReference type="InterPro" id="IPR006674">
    <property type="entry name" value="HD_domain"/>
</dbReference>
<gene>
    <name evidence="15" type="ORF">JIV24_15965</name>
</gene>
<dbReference type="Pfam" id="PF01966">
    <property type="entry name" value="HD"/>
    <property type="match status" value="1"/>
</dbReference>
<sequence>MIQEAQKRVAKSLNHPIFHTIRDISEELNKPAFVIGGFVRDLYLNRPSKDIDVVVLGSGIELAERVAKKLGGLRLTVFKNFGTAMLRYRDLEVEFVGARKESYQRNSRKPIVEDGTLEDDQNRRDFTINALALSLCEENYGELVDPFDGISDMENGVIRTPLEPGITFSDDPLRMMRAIRFATQLNFRIEEGTFDGIKSQNERIDIVSSERIADELNKIVMAERPSIGFKLLELTGLLQIIFPEFQAMKGVDKVDGRAHKDNFYHTLEVLDRIVPNTDNLWLRWSAILHDIAKPRTKRYDKKLGWTFHNHNFIGQKMIPKIFGRMKLPLNEKMKYVQKMVGLHMRPIVLSEDVVSDSAVRRLLFEAGDDIDDLMTLCEADITSKNEAKVKKYMRNFKVVRRKLKEIEEKDHVRNFQPPVTGEMIMDTFALQPCKEIGDLKAIIKEAILEGEISNNYDEAFELMLKKGEEMGLKRAK</sequence>
<keyword evidence="9" id="KW-0460">Magnesium</keyword>
<dbReference type="PANTHER" id="PTHR47545:SF1">
    <property type="entry name" value="MULTIFUNCTIONAL CCA PROTEIN"/>
    <property type="match status" value="1"/>
</dbReference>
<dbReference type="Pfam" id="PF01743">
    <property type="entry name" value="PolyA_pol"/>
    <property type="match status" value="1"/>
</dbReference>
<protein>
    <submittedName>
        <fullName evidence="15">HD domain-containing protein</fullName>
    </submittedName>
</protein>
<evidence type="ECO:0000256" key="10">
    <source>
        <dbReference type="ARBA" id="ARBA00022884"/>
    </source>
</evidence>
<dbReference type="Gene3D" id="3.30.460.10">
    <property type="entry name" value="Beta Polymerase, domain 2"/>
    <property type="match status" value="1"/>
</dbReference>
<evidence type="ECO:0000256" key="11">
    <source>
        <dbReference type="RuleBase" id="RU003953"/>
    </source>
</evidence>
<dbReference type="Pfam" id="PF12627">
    <property type="entry name" value="PolyA_pol_RNAbd"/>
    <property type="match status" value="1"/>
</dbReference>
<feature type="domain" description="HD" evidence="13">
    <location>
        <begin position="263"/>
        <end position="357"/>
    </location>
</feature>
<evidence type="ECO:0000256" key="8">
    <source>
        <dbReference type="ARBA" id="ARBA00022840"/>
    </source>
</evidence>
<keyword evidence="5" id="KW-0479">Metal-binding</keyword>
<comment type="caution">
    <text evidence="15">The sequence shown here is derived from an EMBL/GenBank/DDBJ whole genome shotgun (WGS) entry which is preliminary data.</text>
</comment>
<dbReference type="InterPro" id="IPR003607">
    <property type="entry name" value="HD/PDEase_dom"/>
</dbReference>
<keyword evidence="3" id="KW-0819">tRNA processing</keyword>
<feature type="domain" description="Poly A polymerase head" evidence="12">
    <location>
        <begin position="32"/>
        <end position="159"/>
    </location>
</feature>
<keyword evidence="6" id="KW-0547">Nucleotide-binding</keyword>
<evidence type="ECO:0000313" key="16">
    <source>
        <dbReference type="Proteomes" id="UP000605676"/>
    </source>
</evidence>
<keyword evidence="2 11" id="KW-0808">Transferase</keyword>
<comment type="similarity">
    <text evidence="11">Belongs to the tRNA nucleotidyltransferase/poly(A) polymerase family.</text>
</comment>
<evidence type="ECO:0000256" key="1">
    <source>
        <dbReference type="ARBA" id="ARBA00001946"/>
    </source>
</evidence>
<evidence type="ECO:0000313" key="15">
    <source>
        <dbReference type="EMBL" id="MBK3518844.1"/>
    </source>
</evidence>
<proteinExistence type="inferred from homology"/>
<feature type="domain" description="tRNA nucleotidyltransferase/poly(A) polymerase RNA and SrmB- binding" evidence="14">
    <location>
        <begin position="186"/>
        <end position="247"/>
    </location>
</feature>
<dbReference type="Proteomes" id="UP000605676">
    <property type="component" value="Unassembled WGS sequence"/>
</dbReference>
<evidence type="ECO:0000256" key="4">
    <source>
        <dbReference type="ARBA" id="ARBA00022695"/>
    </source>
</evidence>
<evidence type="ECO:0000256" key="2">
    <source>
        <dbReference type="ARBA" id="ARBA00022679"/>
    </source>
</evidence>
<evidence type="ECO:0000259" key="12">
    <source>
        <dbReference type="Pfam" id="PF01743"/>
    </source>
</evidence>
<name>A0ABS1HME3_9BACT</name>
<keyword evidence="10 11" id="KW-0694">RNA-binding</keyword>
<evidence type="ECO:0000256" key="7">
    <source>
        <dbReference type="ARBA" id="ARBA00022800"/>
    </source>
</evidence>
<evidence type="ECO:0000259" key="14">
    <source>
        <dbReference type="Pfam" id="PF12627"/>
    </source>
</evidence>
<dbReference type="InterPro" id="IPR050124">
    <property type="entry name" value="tRNA_CCA-adding_enzyme"/>
</dbReference>
<evidence type="ECO:0000259" key="13">
    <source>
        <dbReference type="Pfam" id="PF01966"/>
    </source>
</evidence>
<dbReference type="InterPro" id="IPR043519">
    <property type="entry name" value="NT_sf"/>
</dbReference>
<dbReference type="RefSeq" id="WP_200466062.1">
    <property type="nucleotide sequence ID" value="NZ_JAENRR010000043.1"/>
</dbReference>
<evidence type="ECO:0000256" key="9">
    <source>
        <dbReference type="ARBA" id="ARBA00022842"/>
    </source>
</evidence>
<evidence type="ECO:0000256" key="3">
    <source>
        <dbReference type="ARBA" id="ARBA00022694"/>
    </source>
</evidence>
<dbReference type="CDD" id="cd05398">
    <property type="entry name" value="NT_ClassII-CCAase"/>
    <property type="match status" value="1"/>
</dbReference>
<dbReference type="EMBL" id="JAENRR010000043">
    <property type="protein sequence ID" value="MBK3518844.1"/>
    <property type="molecule type" value="Genomic_DNA"/>
</dbReference>
<dbReference type="InterPro" id="IPR002646">
    <property type="entry name" value="PolA_pol_head_dom"/>
</dbReference>
<keyword evidence="8" id="KW-0067">ATP-binding</keyword>
<keyword evidence="16" id="KW-1185">Reference proteome</keyword>
<dbReference type="PANTHER" id="PTHR47545">
    <property type="entry name" value="MULTIFUNCTIONAL CCA PROTEIN"/>
    <property type="match status" value="1"/>
</dbReference>
<dbReference type="Gene3D" id="1.10.3090.10">
    <property type="entry name" value="cca-adding enzyme, domain 2"/>
    <property type="match status" value="1"/>
</dbReference>
<dbReference type="InterPro" id="IPR032828">
    <property type="entry name" value="PolyA_RNA-bd"/>
</dbReference>
<evidence type="ECO:0000256" key="5">
    <source>
        <dbReference type="ARBA" id="ARBA00022723"/>
    </source>
</evidence>
<dbReference type="CDD" id="cd00077">
    <property type="entry name" value="HDc"/>
    <property type="match status" value="1"/>
</dbReference>
<dbReference type="SUPFAM" id="SSF81891">
    <property type="entry name" value="Poly A polymerase C-terminal region-like"/>
    <property type="match status" value="1"/>
</dbReference>
<comment type="cofactor">
    <cofactor evidence="1">
        <name>Mg(2+)</name>
        <dbReference type="ChEBI" id="CHEBI:18420"/>
    </cofactor>
</comment>
<evidence type="ECO:0000256" key="6">
    <source>
        <dbReference type="ARBA" id="ARBA00022741"/>
    </source>
</evidence>
<reference evidence="15 16" key="1">
    <citation type="submission" date="2021-01" db="EMBL/GenBank/DDBJ databases">
        <title>Carboxyliciviraga sp.nov., isolated from coastal sediments.</title>
        <authorList>
            <person name="Lu D."/>
            <person name="Zhang T."/>
        </authorList>
    </citation>
    <scope>NUCLEOTIDE SEQUENCE [LARGE SCALE GENOMIC DNA]</scope>
    <source>
        <strain evidence="15 16">N1Y132</strain>
    </source>
</reference>
<accession>A0ABS1HME3</accession>
<organism evidence="15 16">
    <name type="scientific">Carboxylicivirga marina</name>
    <dbReference type="NCBI Taxonomy" id="2800988"/>
    <lineage>
        <taxon>Bacteria</taxon>
        <taxon>Pseudomonadati</taxon>
        <taxon>Bacteroidota</taxon>
        <taxon>Bacteroidia</taxon>
        <taxon>Marinilabiliales</taxon>
        <taxon>Marinilabiliaceae</taxon>
        <taxon>Carboxylicivirga</taxon>
    </lineage>
</organism>
<keyword evidence="4" id="KW-0548">Nucleotidyltransferase</keyword>
<dbReference type="SUPFAM" id="SSF81301">
    <property type="entry name" value="Nucleotidyltransferase"/>
    <property type="match status" value="1"/>
</dbReference>
<keyword evidence="7" id="KW-0692">RNA repair</keyword>